<dbReference type="InterPro" id="IPR023594">
    <property type="entry name" value="Haloalkane_dehalogenase_2"/>
</dbReference>
<feature type="domain" description="AB hydrolase-1" evidence="6">
    <location>
        <begin position="41"/>
        <end position="178"/>
    </location>
</feature>
<reference evidence="8" key="1">
    <citation type="journal article" date="2015" name="Genome Announc.">
        <title>Draft whole-genome sequence of the biocontrol agent Trichoderma harzianum T6776.</title>
        <authorList>
            <person name="Baroncelli R."/>
            <person name="Piaggeschi G."/>
            <person name="Fiorini L."/>
            <person name="Bertolini E."/>
            <person name="Zapparata A."/>
            <person name="Pe M.E."/>
            <person name="Sarrocco S."/>
            <person name="Vannacci G."/>
        </authorList>
    </citation>
    <scope>NUCLEOTIDE SEQUENCE [LARGE SCALE GENOMIC DNA]</scope>
    <source>
        <strain evidence="8">T6776</strain>
    </source>
</reference>
<dbReference type="InterPro" id="IPR000073">
    <property type="entry name" value="AB_hydrolase_1"/>
</dbReference>
<dbReference type="EC" id="3.8.1.5" evidence="3"/>
<evidence type="ECO:0000256" key="4">
    <source>
        <dbReference type="ARBA" id="ARBA00022801"/>
    </source>
</evidence>
<dbReference type="OrthoDB" id="284184at2759"/>
<proteinExistence type="inferred from homology"/>
<evidence type="ECO:0000259" key="6">
    <source>
        <dbReference type="Pfam" id="PF00561"/>
    </source>
</evidence>
<evidence type="ECO:0000256" key="1">
    <source>
        <dbReference type="ARBA" id="ARBA00007213"/>
    </source>
</evidence>
<evidence type="ECO:0000313" key="7">
    <source>
        <dbReference type="EMBL" id="KKO99002.1"/>
    </source>
</evidence>
<comment type="similarity">
    <text evidence="1">Belongs to the haloalkane dehalogenase family. Type 2 subfamily.</text>
</comment>
<dbReference type="Proteomes" id="UP000034112">
    <property type="component" value="Unassembled WGS sequence"/>
</dbReference>
<dbReference type="PRINTS" id="PR00412">
    <property type="entry name" value="EPOXHYDRLASE"/>
</dbReference>
<evidence type="ECO:0000256" key="5">
    <source>
        <dbReference type="ARBA" id="ARBA00038334"/>
    </source>
</evidence>
<accession>A0A0F9XEA1</accession>
<dbReference type="PANTHER" id="PTHR43329">
    <property type="entry name" value="EPOXIDE HYDROLASE"/>
    <property type="match status" value="1"/>
</dbReference>
<dbReference type="InterPro" id="IPR029058">
    <property type="entry name" value="AB_hydrolase_fold"/>
</dbReference>
<keyword evidence="4 7" id="KW-0378">Hydrolase</keyword>
<comment type="similarity">
    <text evidence="5">Belongs to the AB hydrolase superfamily. Epoxide hydrolase family.</text>
</comment>
<evidence type="ECO:0000256" key="3">
    <source>
        <dbReference type="ARBA" id="ARBA00012065"/>
    </source>
</evidence>
<dbReference type="HAMAP" id="MF_01231">
    <property type="entry name" value="Haloalk_dehal_type2"/>
    <property type="match status" value="1"/>
</dbReference>
<dbReference type="Gene3D" id="3.40.50.1820">
    <property type="entry name" value="alpha/beta hydrolase"/>
    <property type="match status" value="1"/>
</dbReference>
<comment type="caution">
    <text evidence="7">The sequence shown here is derived from an EMBL/GenBank/DDBJ whole genome shotgun (WGS) entry which is preliminary data.</text>
</comment>
<comment type="subunit">
    <text evidence="2">Monomer.</text>
</comment>
<evidence type="ECO:0000256" key="2">
    <source>
        <dbReference type="ARBA" id="ARBA00011245"/>
    </source>
</evidence>
<evidence type="ECO:0000313" key="8">
    <source>
        <dbReference type="Proteomes" id="UP000034112"/>
    </source>
</evidence>
<dbReference type="InterPro" id="IPR000639">
    <property type="entry name" value="Epox_hydrolase-like"/>
</dbReference>
<organism evidence="7 8">
    <name type="scientific">Trichoderma harzianum</name>
    <name type="common">Hypocrea lixii</name>
    <dbReference type="NCBI Taxonomy" id="5544"/>
    <lineage>
        <taxon>Eukaryota</taxon>
        <taxon>Fungi</taxon>
        <taxon>Dikarya</taxon>
        <taxon>Ascomycota</taxon>
        <taxon>Pezizomycotina</taxon>
        <taxon>Sordariomycetes</taxon>
        <taxon>Hypocreomycetidae</taxon>
        <taxon>Hypocreales</taxon>
        <taxon>Hypocreaceae</taxon>
        <taxon>Trichoderma</taxon>
    </lineage>
</organism>
<protein>
    <recommendedName>
        <fullName evidence="3">haloalkane dehalogenase</fullName>
        <ecNumber evidence="3">3.8.1.5</ecNumber>
    </recommendedName>
</protein>
<dbReference type="Pfam" id="PF00561">
    <property type="entry name" value="Abhydrolase_1"/>
    <property type="match status" value="1"/>
</dbReference>
<dbReference type="AlphaFoldDB" id="A0A0F9XEA1"/>
<dbReference type="NCBIfam" id="NF002938">
    <property type="entry name" value="PRK03592.1"/>
    <property type="match status" value="1"/>
</dbReference>
<dbReference type="SUPFAM" id="SSF53474">
    <property type="entry name" value="alpha/beta-Hydrolases"/>
    <property type="match status" value="1"/>
</dbReference>
<dbReference type="EMBL" id="JOKZ01000365">
    <property type="protein sequence ID" value="KKO99002.1"/>
    <property type="molecule type" value="Genomic_DNA"/>
</dbReference>
<gene>
    <name evidence="7" type="ORF">THAR02_08895</name>
</gene>
<dbReference type="GO" id="GO:0018786">
    <property type="term" value="F:haloalkane dehalogenase activity"/>
    <property type="evidence" value="ECO:0007669"/>
    <property type="project" value="UniProtKB-EC"/>
</dbReference>
<sequence length="301" mass="34806">MAYDSSQLISAEFPFEKQKIEILGNHIAYVDVGASEGSATIFLHGNPTSSYVWRNIIPHVYDKSRCIAPDLIGFGDSDKVAGLEYRIADHQRYLDAFLDAVLPTEKVTLVVHDWGSALGFDWARRHQDRVTGLSFFEFVLPALSWDVFPPAVAENFIPFRDPKLGRELLINQNVFIEKVLPLNVLRKLSEEEMNQYRRPFLQLESREPLWRFPNEIPVEGHPADVWEKVTKYIDWLSHTDIPKLFFWAEPAVVITKNTVENFVKKLHNTKIVHLGPGLHYFQEDYPHTIGREIAQWLPQQK</sequence>
<name>A0A0F9XEA1_TRIHA</name>